<dbReference type="PANTHER" id="PTHR30329:SF21">
    <property type="entry name" value="LIPOPROTEIN YIAD-RELATED"/>
    <property type="match status" value="1"/>
</dbReference>
<comment type="subcellular location">
    <subcellularLocation>
        <location evidence="1">Cell outer membrane</location>
    </subcellularLocation>
</comment>
<keyword evidence="8" id="KW-1185">Reference proteome</keyword>
<evidence type="ECO:0000256" key="4">
    <source>
        <dbReference type="PROSITE-ProRule" id="PRU00473"/>
    </source>
</evidence>
<dbReference type="PRINTS" id="PR01023">
    <property type="entry name" value="NAFLGMOTY"/>
</dbReference>
<dbReference type="EMBL" id="BSOH01000007">
    <property type="protein sequence ID" value="GLR16644.1"/>
    <property type="molecule type" value="Genomic_DNA"/>
</dbReference>
<dbReference type="SUPFAM" id="SSF103088">
    <property type="entry name" value="OmpA-like"/>
    <property type="match status" value="1"/>
</dbReference>
<dbReference type="InterPro" id="IPR036737">
    <property type="entry name" value="OmpA-like_sf"/>
</dbReference>
<dbReference type="InterPro" id="IPR006664">
    <property type="entry name" value="OMP_bac"/>
</dbReference>
<sequence length="440" mass="43738">MNLLDMLKDQVTGSLAKQASGMLGESEEGITKALGGGFPAILGSMISKGSSTEGAGTLLKSLTNFDGGLMDNIGGMFGGSDTAAADQLMGKGSGVLDMLLGDKLGGVIDIVSNLGGIKKGSAGSLLKLATPFLMSMIGKQVAGKGIGGLMDLLKGQKDNVAAAMPSGMGSLLGLGSLLGGAKNMAAGLKDSSTKAAVAAAGVVGSAGTAVKGTASDTISTAKSSGFMKWLIPLLVLAALGYYLSTTDACSKGTGIDALDKVGEVTGDAVKGAGEMAKTGVDKVGGALSSAFAVVDEGAKKALDGITFAANSAGANMKAFIEGGAADGDGTFRFQNLTFETGSAAIFGDSGVEADNLAAILKAYPGIKAEVQGHTDNTGDPAKNKMLSQARAEAVKARLVGSGIDASRLTATGYGDAEPVASNDTAEGREQNRRVEVKLMK</sequence>
<dbReference type="Pfam" id="PF06078">
    <property type="entry name" value="DUF937"/>
    <property type="match status" value="1"/>
</dbReference>
<name>A0AA37SP72_9BACT</name>
<dbReference type="InterPro" id="IPR050330">
    <property type="entry name" value="Bact_OuterMem_StrucFunc"/>
</dbReference>
<keyword evidence="3" id="KW-0998">Cell outer membrane</keyword>
<dbReference type="InterPro" id="IPR006665">
    <property type="entry name" value="OmpA-like"/>
</dbReference>
<accession>A0AA37SP72</accession>
<comment type="caution">
    <text evidence="7">The sequence shown here is derived from an EMBL/GenBank/DDBJ whole genome shotgun (WGS) entry which is preliminary data.</text>
</comment>
<dbReference type="GO" id="GO:0009279">
    <property type="term" value="C:cell outer membrane"/>
    <property type="evidence" value="ECO:0007669"/>
    <property type="project" value="UniProtKB-SubCell"/>
</dbReference>
<reference evidence="7" key="1">
    <citation type="journal article" date="2014" name="Int. J. Syst. Evol. Microbiol.">
        <title>Complete genome sequence of Corynebacterium casei LMG S-19264T (=DSM 44701T), isolated from a smear-ripened cheese.</title>
        <authorList>
            <consortium name="US DOE Joint Genome Institute (JGI-PGF)"/>
            <person name="Walter F."/>
            <person name="Albersmeier A."/>
            <person name="Kalinowski J."/>
            <person name="Ruckert C."/>
        </authorList>
    </citation>
    <scope>NUCLEOTIDE SEQUENCE</scope>
    <source>
        <strain evidence="7">NBRC 108769</strain>
    </source>
</reference>
<evidence type="ECO:0000256" key="5">
    <source>
        <dbReference type="SAM" id="MobiDB-lite"/>
    </source>
</evidence>
<dbReference type="InterPro" id="IPR009282">
    <property type="entry name" value="DUF937"/>
</dbReference>
<dbReference type="Gene3D" id="3.30.1330.60">
    <property type="entry name" value="OmpA-like domain"/>
    <property type="match status" value="1"/>
</dbReference>
<evidence type="ECO:0000259" key="6">
    <source>
        <dbReference type="PROSITE" id="PS51123"/>
    </source>
</evidence>
<dbReference type="PROSITE" id="PS51123">
    <property type="entry name" value="OMPA_2"/>
    <property type="match status" value="1"/>
</dbReference>
<evidence type="ECO:0000313" key="7">
    <source>
        <dbReference type="EMBL" id="GLR16644.1"/>
    </source>
</evidence>
<feature type="domain" description="OmpA-like" evidence="6">
    <location>
        <begin position="325"/>
        <end position="440"/>
    </location>
</feature>
<dbReference type="PRINTS" id="PR01021">
    <property type="entry name" value="OMPADOMAIN"/>
</dbReference>
<gene>
    <name evidence="7" type="ORF">GCM10007940_12590</name>
</gene>
<dbReference type="RefSeq" id="WP_235291164.1">
    <property type="nucleotide sequence ID" value="NZ_BSOH01000007.1"/>
</dbReference>
<organism evidence="7 8">
    <name type="scientific">Portibacter lacus</name>
    <dbReference type="NCBI Taxonomy" id="1099794"/>
    <lineage>
        <taxon>Bacteria</taxon>
        <taxon>Pseudomonadati</taxon>
        <taxon>Bacteroidota</taxon>
        <taxon>Saprospiria</taxon>
        <taxon>Saprospirales</taxon>
        <taxon>Haliscomenobacteraceae</taxon>
        <taxon>Portibacter</taxon>
    </lineage>
</organism>
<dbReference type="Proteomes" id="UP001156666">
    <property type="component" value="Unassembled WGS sequence"/>
</dbReference>
<dbReference type="AlphaFoldDB" id="A0AA37SP72"/>
<evidence type="ECO:0000256" key="3">
    <source>
        <dbReference type="ARBA" id="ARBA00023237"/>
    </source>
</evidence>
<dbReference type="CDD" id="cd07185">
    <property type="entry name" value="OmpA_C-like"/>
    <property type="match status" value="1"/>
</dbReference>
<protein>
    <recommendedName>
        <fullName evidence="6">OmpA-like domain-containing protein</fullName>
    </recommendedName>
</protein>
<dbReference type="Pfam" id="PF00691">
    <property type="entry name" value="OmpA"/>
    <property type="match status" value="1"/>
</dbReference>
<feature type="region of interest" description="Disordered" evidence="5">
    <location>
        <begin position="413"/>
        <end position="440"/>
    </location>
</feature>
<proteinExistence type="predicted"/>
<evidence type="ECO:0000256" key="1">
    <source>
        <dbReference type="ARBA" id="ARBA00004442"/>
    </source>
</evidence>
<dbReference type="PANTHER" id="PTHR30329">
    <property type="entry name" value="STATOR ELEMENT OF FLAGELLAR MOTOR COMPLEX"/>
    <property type="match status" value="1"/>
</dbReference>
<evidence type="ECO:0000256" key="2">
    <source>
        <dbReference type="ARBA" id="ARBA00023136"/>
    </source>
</evidence>
<reference evidence="7" key="2">
    <citation type="submission" date="2023-01" db="EMBL/GenBank/DDBJ databases">
        <title>Draft genome sequence of Portibacter lacus strain NBRC 108769.</title>
        <authorList>
            <person name="Sun Q."/>
            <person name="Mori K."/>
        </authorList>
    </citation>
    <scope>NUCLEOTIDE SEQUENCE</scope>
    <source>
        <strain evidence="7">NBRC 108769</strain>
    </source>
</reference>
<evidence type="ECO:0000313" key="8">
    <source>
        <dbReference type="Proteomes" id="UP001156666"/>
    </source>
</evidence>
<feature type="compositionally biased region" description="Basic and acidic residues" evidence="5">
    <location>
        <begin position="425"/>
        <end position="440"/>
    </location>
</feature>
<keyword evidence="2 4" id="KW-0472">Membrane</keyword>